<dbReference type="Proteomes" id="UP001239111">
    <property type="component" value="Chromosome 3"/>
</dbReference>
<proteinExistence type="predicted"/>
<dbReference type="EMBL" id="CM056743">
    <property type="protein sequence ID" value="KAJ8670957.1"/>
    <property type="molecule type" value="Genomic_DNA"/>
</dbReference>
<name>A0ACC2NIN2_9HYME</name>
<sequence>MDNFLLSFEIDDIYWKKIRPIEVERKDRTTLQLQEGWTREINSKIWELKRLPCGFVFKEQRFLKQEGYFKLLGKCGDKTCDCTLEGTCQVSDSRKGVFKLQIKNFSKDVVHTTKLHLSGQSRKTVGYEFMAIKPTAYQHKLIIC</sequence>
<evidence type="ECO:0000313" key="2">
    <source>
        <dbReference type="Proteomes" id="UP001239111"/>
    </source>
</evidence>
<organism evidence="1 2">
    <name type="scientific">Eretmocerus hayati</name>
    <dbReference type="NCBI Taxonomy" id="131215"/>
    <lineage>
        <taxon>Eukaryota</taxon>
        <taxon>Metazoa</taxon>
        <taxon>Ecdysozoa</taxon>
        <taxon>Arthropoda</taxon>
        <taxon>Hexapoda</taxon>
        <taxon>Insecta</taxon>
        <taxon>Pterygota</taxon>
        <taxon>Neoptera</taxon>
        <taxon>Endopterygota</taxon>
        <taxon>Hymenoptera</taxon>
        <taxon>Apocrita</taxon>
        <taxon>Proctotrupomorpha</taxon>
        <taxon>Chalcidoidea</taxon>
        <taxon>Aphelinidae</taxon>
        <taxon>Aphelininae</taxon>
        <taxon>Eretmocerus</taxon>
    </lineage>
</organism>
<gene>
    <name evidence="1" type="ORF">QAD02_002216</name>
</gene>
<keyword evidence="2" id="KW-1185">Reference proteome</keyword>
<accession>A0ACC2NIN2</accession>
<comment type="caution">
    <text evidence="1">The sequence shown here is derived from an EMBL/GenBank/DDBJ whole genome shotgun (WGS) entry which is preliminary data.</text>
</comment>
<evidence type="ECO:0000313" key="1">
    <source>
        <dbReference type="EMBL" id="KAJ8670957.1"/>
    </source>
</evidence>
<reference evidence="1" key="1">
    <citation type="submission" date="2023-04" db="EMBL/GenBank/DDBJ databases">
        <title>A chromosome-level genome assembly of the parasitoid wasp Eretmocerus hayati.</title>
        <authorList>
            <person name="Zhong Y."/>
            <person name="Liu S."/>
            <person name="Liu Y."/>
        </authorList>
    </citation>
    <scope>NUCLEOTIDE SEQUENCE</scope>
    <source>
        <strain evidence="1">ZJU_SS_LIU_2023</strain>
    </source>
</reference>
<protein>
    <submittedName>
        <fullName evidence="1">Uncharacterized protein</fullName>
    </submittedName>
</protein>